<dbReference type="Pfam" id="PF02589">
    <property type="entry name" value="LUD_dom"/>
    <property type="match status" value="1"/>
</dbReference>
<dbReference type="PANTHER" id="PTHR36179:SF2">
    <property type="entry name" value="LUD DOMAIN-CONTAINING PROTEIN"/>
    <property type="match status" value="1"/>
</dbReference>
<dbReference type="Proteomes" id="UP000199158">
    <property type="component" value="Unassembled WGS sequence"/>
</dbReference>
<protein>
    <submittedName>
        <fullName evidence="2">Uncharacterized ACR, YkgG family COG1556</fullName>
    </submittedName>
</protein>
<feature type="domain" description="LUD" evidence="1">
    <location>
        <begin position="13"/>
        <end position="216"/>
    </location>
</feature>
<dbReference type="OrthoDB" id="9809147at2"/>
<reference evidence="2 3" key="1">
    <citation type="submission" date="2016-10" db="EMBL/GenBank/DDBJ databases">
        <authorList>
            <person name="de Groot N.N."/>
        </authorList>
    </citation>
    <scope>NUCLEOTIDE SEQUENCE [LARGE SCALE GENOMIC DNA]</scope>
    <source>
        <strain evidence="2 3">CGMCC 1.5070</strain>
    </source>
</reference>
<dbReference type="InterPro" id="IPR037171">
    <property type="entry name" value="NagB/RpiA_transferase-like"/>
</dbReference>
<accession>A0A1H8DL33</accession>
<organism evidence="2 3">
    <name type="scientific">Hydrogenoanaerobacterium saccharovorans</name>
    <dbReference type="NCBI Taxonomy" id="474960"/>
    <lineage>
        <taxon>Bacteria</taxon>
        <taxon>Bacillati</taxon>
        <taxon>Bacillota</taxon>
        <taxon>Clostridia</taxon>
        <taxon>Eubacteriales</taxon>
        <taxon>Oscillospiraceae</taxon>
        <taxon>Hydrogenoanaerobacterium</taxon>
    </lineage>
</organism>
<evidence type="ECO:0000313" key="2">
    <source>
        <dbReference type="EMBL" id="SEN07247.1"/>
    </source>
</evidence>
<name>A0A1H8DL33_9FIRM</name>
<dbReference type="RefSeq" id="WP_092755934.1">
    <property type="nucleotide sequence ID" value="NZ_FOCG01000003.1"/>
</dbReference>
<gene>
    <name evidence="2" type="ORF">SAMN05216180_2634</name>
</gene>
<dbReference type="STRING" id="474960.SAMN05216180_2634"/>
<dbReference type="SUPFAM" id="SSF100950">
    <property type="entry name" value="NagB/RpiA/CoA transferase-like"/>
    <property type="match status" value="1"/>
</dbReference>
<evidence type="ECO:0000259" key="1">
    <source>
        <dbReference type="Pfam" id="PF02589"/>
    </source>
</evidence>
<proteinExistence type="predicted"/>
<sequence>MDKNIKLVMEKRIAKTIAALEKNNMMGFYVEHKKDVPAKVAELLKDGCSVSFGGSISLVESGVVDLLRSGRYQLYDRENCAPEDKPKVQREAFFADAFLCSSNAVTENGELYNVDGIGNRTAAIVFGPQSVIMVVGYNKLCKNLEEAALRVKIIAAPANCERLNCATYCHEKGECAAFAKGNDFITTGCSSEGRICCTYVVCAQQRIKNRIKVVFVGEELGY</sequence>
<dbReference type="PANTHER" id="PTHR36179">
    <property type="entry name" value="LUD_DOM DOMAIN-CONTAINING PROTEIN"/>
    <property type="match status" value="1"/>
</dbReference>
<dbReference type="InterPro" id="IPR003741">
    <property type="entry name" value="LUD_dom"/>
</dbReference>
<dbReference type="AlphaFoldDB" id="A0A1H8DL33"/>
<evidence type="ECO:0000313" key="3">
    <source>
        <dbReference type="Proteomes" id="UP000199158"/>
    </source>
</evidence>
<dbReference type="PIRSF" id="PIRSF020269">
    <property type="entry name" value="DUF1121"/>
    <property type="match status" value="1"/>
</dbReference>
<dbReference type="InterPro" id="IPR009501">
    <property type="entry name" value="UCP020269"/>
</dbReference>
<keyword evidence="3" id="KW-1185">Reference proteome</keyword>
<dbReference type="EMBL" id="FOCG01000003">
    <property type="protein sequence ID" value="SEN07247.1"/>
    <property type="molecule type" value="Genomic_DNA"/>
</dbReference>